<keyword evidence="1" id="KW-1133">Transmembrane helix</keyword>
<name>A0ABZ1U0B9_9ACTN</name>
<evidence type="ECO:0000313" key="3">
    <source>
        <dbReference type="Proteomes" id="UP001432222"/>
    </source>
</evidence>
<sequence length="299" mass="30705">MSRAEAVPAEAVPAVATAAHGRRPQTAAGFLALFRSELLLTFRRLRTIVLLGILALLPVLIGVVVRIETDGPRGGEGPAFIAQVTQNGLFLVFTALAVALPVFLPMTVGVVAGDSVAGEAATGTLRYLLVAPAGRTRLLAAKFTAGLVFCLAATVTVATAAVITGAALFPVGDVTLISGETIGLGSALLRAVLVAAVVAASLAGLVAIGLFISTLTGSGIAAMAATVGLVITVQILDSFPQLHAIQPFLFTHHWLTFGDLLRAPMEWDGVLKNLGLQAAYVAVFGSASWSRFTARDITA</sequence>
<dbReference type="RefSeq" id="WP_328955481.1">
    <property type="nucleotide sequence ID" value="NZ_CP108110.1"/>
</dbReference>
<protein>
    <submittedName>
        <fullName evidence="2">ABC transporter permease</fullName>
    </submittedName>
</protein>
<feature type="transmembrane region" description="Helical" evidence="1">
    <location>
        <begin position="145"/>
        <end position="169"/>
    </location>
</feature>
<proteinExistence type="predicted"/>
<accession>A0ABZ1U0B9</accession>
<evidence type="ECO:0000313" key="2">
    <source>
        <dbReference type="EMBL" id="WUQ84640.1"/>
    </source>
</evidence>
<feature type="transmembrane region" description="Helical" evidence="1">
    <location>
        <begin position="189"/>
        <end position="212"/>
    </location>
</feature>
<keyword evidence="1" id="KW-0812">Transmembrane</keyword>
<feature type="transmembrane region" description="Helical" evidence="1">
    <location>
        <begin position="48"/>
        <end position="67"/>
    </location>
</feature>
<reference evidence="2" key="1">
    <citation type="submission" date="2022-10" db="EMBL/GenBank/DDBJ databases">
        <title>The complete genomes of actinobacterial strains from the NBC collection.</title>
        <authorList>
            <person name="Joergensen T.S."/>
            <person name="Alvarez Arevalo M."/>
            <person name="Sterndorff E.B."/>
            <person name="Faurdal D."/>
            <person name="Vuksanovic O."/>
            <person name="Mourched A.-S."/>
            <person name="Charusanti P."/>
            <person name="Shaw S."/>
            <person name="Blin K."/>
            <person name="Weber T."/>
        </authorList>
    </citation>
    <scope>NUCLEOTIDE SEQUENCE</scope>
    <source>
        <strain evidence="2">NBC_00222</strain>
    </source>
</reference>
<dbReference type="Proteomes" id="UP001432222">
    <property type="component" value="Chromosome"/>
</dbReference>
<dbReference type="PANTHER" id="PTHR37305">
    <property type="entry name" value="INTEGRAL MEMBRANE PROTEIN-RELATED"/>
    <property type="match status" value="1"/>
</dbReference>
<gene>
    <name evidence="2" type="ORF">OHA16_17720</name>
</gene>
<keyword evidence="1" id="KW-0472">Membrane</keyword>
<feature type="transmembrane region" description="Helical" evidence="1">
    <location>
        <begin position="87"/>
        <end position="104"/>
    </location>
</feature>
<dbReference type="PANTHER" id="PTHR37305:SF1">
    <property type="entry name" value="MEMBRANE PROTEIN"/>
    <property type="match status" value="1"/>
</dbReference>
<organism evidence="2 3">
    <name type="scientific">Kitasatospora purpeofusca</name>
    <dbReference type="NCBI Taxonomy" id="67352"/>
    <lineage>
        <taxon>Bacteria</taxon>
        <taxon>Bacillati</taxon>
        <taxon>Actinomycetota</taxon>
        <taxon>Actinomycetes</taxon>
        <taxon>Kitasatosporales</taxon>
        <taxon>Streptomycetaceae</taxon>
        <taxon>Kitasatospora</taxon>
    </lineage>
</organism>
<evidence type="ECO:0000256" key="1">
    <source>
        <dbReference type="SAM" id="Phobius"/>
    </source>
</evidence>
<dbReference type="EMBL" id="CP108110">
    <property type="protein sequence ID" value="WUQ84640.1"/>
    <property type="molecule type" value="Genomic_DNA"/>
</dbReference>
<feature type="transmembrane region" description="Helical" evidence="1">
    <location>
        <begin position="219"/>
        <end position="236"/>
    </location>
</feature>
<dbReference type="Pfam" id="PF12679">
    <property type="entry name" value="ABC2_membrane_2"/>
    <property type="match status" value="1"/>
</dbReference>
<keyword evidence="3" id="KW-1185">Reference proteome</keyword>